<feature type="transmembrane region" description="Helical" evidence="7">
    <location>
        <begin position="65"/>
        <end position="93"/>
    </location>
</feature>
<dbReference type="Pfam" id="PF00528">
    <property type="entry name" value="BPD_transp_1"/>
    <property type="match status" value="1"/>
</dbReference>
<reference evidence="11" key="1">
    <citation type="submission" date="2015-12" db="EMBL/GenBank/DDBJ databases">
        <authorList>
            <person name="Nair G.R."/>
            <person name="Kaur G."/>
            <person name="Mayilraj S."/>
        </authorList>
    </citation>
    <scope>NUCLEOTIDE SEQUENCE [LARGE SCALE GENOMIC DNA]</scope>
    <source>
        <strain evidence="11">CD08_7</strain>
    </source>
</reference>
<keyword evidence="4 7" id="KW-0812">Transmembrane</keyword>
<keyword evidence="6 7" id="KW-0472">Membrane</keyword>
<dbReference type="PROSITE" id="PS50928">
    <property type="entry name" value="ABC_TM1"/>
    <property type="match status" value="1"/>
</dbReference>
<dbReference type="InterPro" id="IPR000515">
    <property type="entry name" value="MetI-like"/>
</dbReference>
<name>A0A0W8IJ27_9MICC</name>
<feature type="transmembrane region" description="Helical" evidence="7">
    <location>
        <begin position="40"/>
        <end position="59"/>
    </location>
</feature>
<feature type="transmembrane region" description="Helical" evidence="7">
    <location>
        <begin position="158"/>
        <end position="182"/>
    </location>
</feature>
<proteinExistence type="inferred from homology"/>
<evidence type="ECO:0000256" key="3">
    <source>
        <dbReference type="ARBA" id="ARBA00022475"/>
    </source>
</evidence>
<keyword evidence="2 7" id="KW-0813">Transport</keyword>
<dbReference type="PANTHER" id="PTHR30043">
    <property type="entry name" value="PHOSPHONATES TRANSPORT SYSTEM PERMEASE PROTEIN"/>
    <property type="match status" value="1"/>
</dbReference>
<evidence type="ECO:0000256" key="7">
    <source>
        <dbReference type="RuleBase" id="RU363032"/>
    </source>
</evidence>
<gene>
    <name evidence="10" type="ORF">AVL63_12360</name>
</gene>
<evidence type="ECO:0000313" key="10">
    <source>
        <dbReference type="EMBL" id="KUG59848.1"/>
    </source>
</evidence>
<feature type="region of interest" description="Disordered" evidence="8">
    <location>
        <begin position="1"/>
        <end position="33"/>
    </location>
</feature>
<dbReference type="SUPFAM" id="SSF161098">
    <property type="entry name" value="MetI-like"/>
    <property type="match status" value="1"/>
</dbReference>
<dbReference type="EMBL" id="LQBM01000002">
    <property type="protein sequence ID" value="KUG59848.1"/>
    <property type="molecule type" value="Genomic_DNA"/>
</dbReference>
<evidence type="ECO:0000256" key="1">
    <source>
        <dbReference type="ARBA" id="ARBA00004651"/>
    </source>
</evidence>
<evidence type="ECO:0000313" key="11">
    <source>
        <dbReference type="Proteomes" id="UP000054023"/>
    </source>
</evidence>
<dbReference type="GO" id="GO:0005886">
    <property type="term" value="C:plasma membrane"/>
    <property type="evidence" value="ECO:0007669"/>
    <property type="project" value="UniProtKB-SubCell"/>
</dbReference>
<accession>A0A0W8IJ27</accession>
<dbReference type="Gene3D" id="1.10.3720.10">
    <property type="entry name" value="MetI-like"/>
    <property type="match status" value="1"/>
</dbReference>
<dbReference type="OrthoDB" id="9808005at2"/>
<keyword evidence="11" id="KW-1185">Reference proteome</keyword>
<evidence type="ECO:0000259" key="9">
    <source>
        <dbReference type="PROSITE" id="PS50928"/>
    </source>
</evidence>
<feature type="compositionally biased region" description="Low complexity" evidence="8">
    <location>
        <begin position="1"/>
        <end position="11"/>
    </location>
</feature>
<feature type="transmembrane region" description="Helical" evidence="7">
    <location>
        <begin position="100"/>
        <end position="118"/>
    </location>
</feature>
<feature type="domain" description="ABC transmembrane type-1" evidence="9">
    <location>
        <begin position="158"/>
        <end position="346"/>
    </location>
</feature>
<feature type="transmembrane region" description="Helical" evidence="7">
    <location>
        <begin position="330"/>
        <end position="349"/>
    </location>
</feature>
<keyword evidence="5 7" id="KW-1133">Transmembrane helix</keyword>
<comment type="similarity">
    <text evidence="7">Belongs to the binding-protein-dependent transport system permease family.</text>
</comment>
<dbReference type="RefSeq" id="WP_157075371.1">
    <property type="nucleotide sequence ID" value="NZ_LQBM01000002.1"/>
</dbReference>
<comment type="caution">
    <text evidence="10">The sequence shown here is derived from an EMBL/GenBank/DDBJ whole genome shotgun (WGS) entry which is preliminary data.</text>
</comment>
<comment type="subcellular location">
    <subcellularLocation>
        <location evidence="1 7">Cell membrane</location>
        <topology evidence="1 7">Multi-pass membrane protein</topology>
    </subcellularLocation>
</comment>
<protein>
    <recommendedName>
        <fullName evidence="9">ABC transmembrane type-1 domain-containing protein</fullName>
    </recommendedName>
</protein>
<dbReference type="InterPro" id="IPR035906">
    <property type="entry name" value="MetI-like_sf"/>
</dbReference>
<feature type="transmembrane region" description="Helical" evidence="7">
    <location>
        <begin position="300"/>
        <end position="318"/>
    </location>
</feature>
<dbReference type="NCBIfam" id="TIGR01097">
    <property type="entry name" value="PhnE"/>
    <property type="match status" value="1"/>
</dbReference>
<dbReference type="STRING" id="317018.AVL63_12360"/>
<dbReference type="GO" id="GO:0015416">
    <property type="term" value="F:ABC-type phosphonate transporter activity"/>
    <property type="evidence" value="ECO:0007669"/>
    <property type="project" value="InterPro"/>
</dbReference>
<evidence type="ECO:0000256" key="5">
    <source>
        <dbReference type="ARBA" id="ARBA00022989"/>
    </source>
</evidence>
<dbReference type="CDD" id="cd06261">
    <property type="entry name" value="TM_PBP2"/>
    <property type="match status" value="1"/>
</dbReference>
<keyword evidence="3" id="KW-1003">Cell membrane</keyword>
<sequence length="354" mass="37524">MATTSAAPSTPTEDHRSPESHAPAIPGATPRPEAPKPSGMVYLGLVGLAVLAFIFFWATRDSGNVLLIPLGFVTLWAPLYPVIGLAVMLLTLALCFKAKVGTMGAFGVLAFIIMSYWAGSTVNFTLLEIPSRWSNVEPRLRAFLDPNWSYIWTVRDQWLITISMAVVATLIGCAIGLVLAMFASPVSSPNKGVSQAIKAVNSVVRSIPDVGWALLFVAFIGGTAHGLGPMAGVLALLMFNIGIVAKLLGETIDSVNPGPVEAADAAGANLTQRNRLAILPQVLPGFVSYGLYVFELNIRASAALGIVGVGGIGSAMMLQLNRFAFENVAAILIALIAVVLLVDMFSMYIRRKLL</sequence>
<evidence type="ECO:0000256" key="4">
    <source>
        <dbReference type="ARBA" id="ARBA00022692"/>
    </source>
</evidence>
<dbReference type="AlphaFoldDB" id="A0A0W8IJ27"/>
<organism evidence="10 11">
    <name type="scientific">Nesterenkonia jeotgali</name>
    <dbReference type="NCBI Taxonomy" id="317018"/>
    <lineage>
        <taxon>Bacteria</taxon>
        <taxon>Bacillati</taxon>
        <taxon>Actinomycetota</taxon>
        <taxon>Actinomycetes</taxon>
        <taxon>Micrococcales</taxon>
        <taxon>Micrococcaceae</taxon>
        <taxon>Nesterenkonia</taxon>
    </lineage>
</organism>
<dbReference type="InterPro" id="IPR005769">
    <property type="entry name" value="PhnE/PtxC"/>
</dbReference>
<evidence type="ECO:0000256" key="6">
    <source>
        <dbReference type="ARBA" id="ARBA00023136"/>
    </source>
</evidence>
<dbReference type="Proteomes" id="UP000054023">
    <property type="component" value="Unassembled WGS sequence"/>
</dbReference>
<dbReference type="PANTHER" id="PTHR30043:SF1">
    <property type="entry name" value="ABC TRANSPORT SYSTEM PERMEASE PROTEIN P69"/>
    <property type="match status" value="1"/>
</dbReference>
<evidence type="ECO:0000256" key="8">
    <source>
        <dbReference type="SAM" id="MobiDB-lite"/>
    </source>
</evidence>
<evidence type="ECO:0000256" key="2">
    <source>
        <dbReference type="ARBA" id="ARBA00022448"/>
    </source>
</evidence>